<keyword evidence="4" id="KW-0238">DNA-binding</keyword>
<organism evidence="7 8">
    <name type="scientific">Sneathiella chungangensis</name>
    <dbReference type="NCBI Taxonomy" id="1418234"/>
    <lineage>
        <taxon>Bacteria</taxon>
        <taxon>Pseudomonadati</taxon>
        <taxon>Pseudomonadota</taxon>
        <taxon>Alphaproteobacteria</taxon>
        <taxon>Sneathiellales</taxon>
        <taxon>Sneathiellaceae</taxon>
        <taxon>Sneathiella</taxon>
    </lineage>
</organism>
<evidence type="ECO:0000256" key="5">
    <source>
        <dbReference type="ARBA" id="ARBA00023163"/>
    </source>
</evidence>
<dbReference type="PANTHER" id="PTHR46577">
    <property type="entry name" value="HTH-TYPE TRANSCRIPTIONAL REGULATORY PROTEIN GABR"/>
    <property type="match status" value="1"/>
</dbReference>
<dbReference type="Gene3D" id="1.10.10.10">
    <property type="entry name" value="Winged helix-like DNA-binding domain superfamily/Winged helix DNA-binding domain"/>
    <property type="match status" value="1"/>
</dbReference>
<dbReference type="CDD" id="cd07377">
    <property type="entry name" value="WHTH_GntR"/>
    <property type="match status" value="1"/>
</dbReference>
<dbReference type="InterPro" id="IPR051446">
    <property type="entry name" value="HTH_trans_reg/aminotransferase"/>
</dbReference>
<dbReference type="InterPro" id="IPR036388">
    <property type="entry name" value="WH-like_DNA-bd_sf"/>
</dbReference>
<proteinExistence type="inferred from homology"/>
<evidence type="ECO:0000256" key="3">
    <source>
        <dbReference type="ARBA" id="ARBA00023015"/>
    </source>
</evidence>
<evidence type="ECO:0000256" key="1">
    <source>
        <dbReference type="ARBA" id="ARBA00005384"/>
    </source>
</evidence>
<keyword evidence="5" id="KW-0804">Transcription</keyword>
<dbReference type="Proteomes" id="UP000445696">
    <property type="component" value="Unassembled WGS sequence"/>
</dbReference>
<dbReference type="GO" id="GO:0008483">
    <property type="term" value="F:transaminase activity"/>
    <property type="evidence" value="ECO:0007669"/>
    <property type="project" value="UniProtKB-KW"/>
</dbReference>
<evidence type="ECO:0000259" key="6">
    <source>
        <dbReference type="PROSITE" id="PS50949"/>
    </source>
</evidence>
<comment type="caution">
    <text evidence="7">The sequence shown here is derived from an EMBL/GenBank/DDBJ whole genome shotgun (WGS) entry which is preliminary data.</text>
</comment>
<dbReference type="EMBL" id="WTVA01000004">
    <property type="protein sequence ID" value="MZR22943.1"/>
    <property type="molecule type" value="Genomic_DNA"/>
</dbReference>
<keyword evidence="8" id="KW-1185">Reference proteome</keyword>
<evidence type="ECO:0000313" key="7">
    <source>
        <dbReference type="EMBL" id="MZR22943.1"/>
    </source>
</evidence>
<keyword evidence="2" id="KW-0663">Pyridoxal phosphate</keyword>
<keyword evidence="7" id="KW-0032">Aminotransferase</keyword>
<dbReference type="InterPro" id="IPR004839">
    <property type="entry name" value="Aminotransferase_I/II_large"/>
</dbReference>
<dbReference type="SUPFAM" id="SSF53383">
    <property type="entry name" value="PLP-dependent transferases"/>
    <property type="match status" value="1"/>
</dbReference>
<dbReference type="AlphaFoldDB" id="A0A845MFY3"/>
<evidence type="ECO:0000256" key="4">
    <source>
        <dbReference type="ARBA" id="ARBA00023125"/>
    </source>
</evidence>
<name>A0A845MFY3_9PROT</name>
<dbReference type="GO" id="GO:0003677">
    <property type="term" value="F:DNA binding"/>
    <property type="evidence" value="ECO:0007669"/>
    <property type="project" value="UniProtKB-KW"/>
</dbReference>
<dbReference type="OrthoDB" id="9794015at2"/>
<evidence type="ECO:0000256" key="2">
    <source>
        <dbReference type="ARBA" id="ARBA00022898"/>
    </source>
</evidence>
<feature type="domain" description="HTH gntR-type" evidence="6">
    <location>
        <begin position="1"/>
        <end position="69"/>
    </location>
</feature>
<sequence length="461" mass="50948">MKKFEEIVALIISKIEQGSYRPGDRLPTHRDLAYEYGCSIGTASRAYAELERRGHCYGRIGQGTFVYGTAGDEAAIGKGAIFPKESWSEGESGLTDLSKNSFFHAETESRLRDAAQRLLRRNDPVAYFSYSDSRGRPRDRDVAAGWLSALVDRADPENIIITQGAQSGLYLAMATLANAGETVATEAFGYPGIRAAAYELDLRLAPVAMDRDGMIPASFAEICRRGNVKMLITVPTNHNPTGATQPEARRREIIDIARRHGVTILEDSAYAPLHSREIPSYYDLAPDIAVYLTTFSKVMSPALRVGYMMAPDNLVPRLATKMTTITWMTSPLLLDMVNFLIQSGQVAAQGRLLVDICHRREKRAREILAPWLERSLSPPDSPLAHLWVRLPAGKSMSEFVASARRENIVVIAGSTFAMNKSVDVGHIRLCLMGEPEEKRLYKALGRLATLLSQENSPLMVT</sequence>
<reference evidence="7 8" key="1">
    <citation type="journal article" date="2014" name="Int. J. Syst. Evol. Microbiol.">
        <title>Sneathiella chungangensis sp. nov., isolated from a marine sand, and emended description of the genus Sneathiella.</title>
        <authorList>
            <person name="Siamphan C."/>
            <person name="Kim H."/>
            <person name="Lee J.S."/>
            <person name="Kim W."/>
        </authorList>
    </citation>
    <scope>NUCLEOTIDE SEQUENCE [LARGE SCALE GENOMIC DNA]</scope>
    <source>
        <strain evidence="7 8">KCTC 32476</strain>
    </source>
</reference>
<evidence type="ECO:0000313" key="8">
    <source>
        <dbReference type="Proteomes" id="UP000445696"/>
    </source>
</evidence>
<protein>
    <submittedName>
        <fullName evidence="7">Aminotransferase class I/II-fold pyridoxal phosphate-dependent enzyme</fullName>
    </submittedName>
</protein>
<dbReference type="InterPro" id="IPR015424">
    <property type="entry name" value="PyrdxlP-dep_Trfase"/>
</dbReference>
<dbReference type="InterPro" id="IPR036390">
    <property type="entry name" value="WH_DNA-bd_sf"/>
</dbReference>
<dbReference type="Pfam" id="PF00392">
    <property type="entry name" value="GntR"/>
    <property type="match status" value="1"/>
</dbReference>
<dbReference type="CDD" id="cd00609">
    <property type="entry name" value="AAT_like"/>
    <property type="match status" value="1"/>
</dbReference>
<dbReference type="Gene3D" id="3.40.640.10">
    <property type="entry name" value="Type I PLP-dependent aspartate aminotransferase-like (Major domain)"/>
    <property type="match status" value="1"/>
</dbReference>
<dbReference type="GO" id="GO:0003700">
    <property type="term" value="F:DNA-binding transcription factor activity"/>
    <property type="evidence" value="ECO:0007669"/>
    <property type="project" value="InterPro"/>
</dbReference>
<dbReference type="RefSeq" id="WP_161339397.1">
    <property type="nucleotide sequence ID" value="NZ_JBHSDG010000004.1"/>
</dbReference>
<dbReference type="PROSITE" id="PS50949">
    <property type="entry name" value="HTH_GNTR"/>
    <property type="match status" value="1"/>
</dbReference>
<accession>A0A845MFY3</accession>
<dbReference type="SUPFAM" id="SSF46785">
    <property type="entry name" value="Winged helix' DNA-binding domain"/>
    <property type="match status" value="1"/>
</dbReference>
<comment type="similarity">
    <text evidence="1">In the C-terminal section; belongs to the class-I pyridoxal-phosphate-dependent aminotransferase family.</text>
</comment>
<dbReference type="InterPro" id="IPR015421">
    <property type="entry name" value="PyrdxlP-dep_Trfase_major"/>
</dbReference>
<gene>
    <name evidence="7" type="ORF">GQF03_11420</name>
</gene>
<keyword evidence="7" id="KW-0808">Transferase</keyword>
<dbReference type="GO" id="GO:0030170">
    <property type="term" value="F:pyridoxal phosphate binding"/>
    <property type="evidence" value="ECO:0007669"/>
    <property type="project" value="InterPro"/>
</dbReference>
<dbReference type="Pfam" id="PF00155">
    <property type="entry name" value="Aminotran_1_2"/>
    <property type="match status" value="1"/>
</dbReference>
<dbReference type="InterPro" id="IPR000524">
    <property type="entry name" value="Tscrpt_reg_HTH_GntR"/>
</dbReference>
<keyword evidence="3" id="KW-0805">Transcription regulation</keyword>
<dbReference type="PANTHER" id="PTHR46577:SF1">
    <property type="entry name" value="HTH-TYPE TRANSCRIPTIONAL REGULATORY PROTEIN GABR"/>
    <property type="match status" value="1"/>
</dbReference>
<dbReference type="SMART" id="SM00345">
    <property type="entry name" value="HTH_GNTR"/>
    <property type="match status" value="1"/>
</dbReference>